<dbReference type="EMBL" id="QMIG01000018">
    <property type="protein sequence ID" value="RAW11897.1"/>
    <property type="molecule type" value="Genomic_DNA"/>
</dbReference>
<dbReference type="AlphaFoldDB" id="A0A329QHM4"/>
<dbReference type="InterPro" id="IPR023214">
    <property type="entry name" value="HAD_sf"/>
</dbReference>
<sequence>MDEYGRLHDIGQFVMTVRCIRRKPGSPQRPAVHGYTRSDIMHVAQSRYHDIVAVEKLGYRTCWIERRREKVGYGATPEPAEVATPDLHFSTLAEVAHVVRADVEGQQAGR</sequence>
<name>A0A329QHM4_9ACTN</name>
<gene>
    <name evidence="1" type="ORF">DPM12_15660</name>
</gene>
<evidence type="ECO:0000313" key="1">
    <source>
        <dbReference type="EMBL" id="RAW11897.1"/>
    </source>
</evidence>
<evidence type="ECO:0000313" key="2">
    <source>
        <dbReference type="Proteomes" id="UP000250462"/>
    </source>
</evidence>
<keyword evidence="2" id="KW-1185">Reference proteome</keyword>
<dbReference type="Proteomes" id="UP000250462">
    <property type="component" value="Unassembled WGS sequence"/>
</dbReference>
<dbReference type="Gene3D" id="3.40.50.1000">
    <property type="entry name" value="HAD superfamily/HAD-like"/>
    <property type="match status" value="1"/>
</dbReference>
<proteinExistence type="predicted"/>
<organism evidence="1 2">
    <name type="scientific">Phytoactinopolyspora halophila</name>
    <dbReference type="NCBI Taxonomy" id="1981511"/>
    <lineage>
        <taxon>Bacteria</taxon>
        <taxon>Bacillati</taxon>
        <taxon>Actinomycetota</taxon>
        <taxon>Actinomycetes</taxon>
        <taxon>Jiangellales</taxon>
        <taxon>Jiangellaceae</taxon>
        <taxon>Phytoactinopolyspora</taxon>
    </lineage>
</organism>
<protein>
    <submittedName>
        <fullName evidence="1">Uncharacterized protein</fullName>
    </submittedName>
</protein>
<reference evidence="1 2" key="1">
    <citation type="submission" date="2018-06" db="EMBL/GenBank/DDBJ databases">
        <title>Phytoactinopolyspora halophila sp. nov., a novel halophilic actinomycete isolated from a saline soil in China.</title>
        <authorList>
            <person name="Tang S.-K."/>
        </authorList>
    </citation>
    <scope>NUCLEOTIDE SEQUENCE [LARGE SCALE GENOMIC DNA]</scope>
    <source>
        <strain evidence="1 2">YIM 96934</strain>
    </source>
</reference>
<comment type="caution">
    <text evidence="1">The sequence shown here is derived from an EMBL/GenBank/DDBJ whole genome shotgun (WGS) entry which is preliminary data.</text>
</comment>
<accession>A0A329QHM4</accession>